<dbReference type="Gene3D" id="1.10.1580.10">
    <property type="match status" value="1"/>
</dbReference>
<evidence type="ECO:0000313" key="6">
    <source>
        <dbReference type="Proteomes" id="UP001303889"/>
    </source>
</evidence>
<accession>A0AAN6MC68</accession>
<evidence type="ECO:0000256" key="2">
    <source>
        <dbReference type="ARBA" id="ARBA00023134"/>
    </source>
</evidence>
<dbReference type="InterPro" id="IPR027417">
    <property type="entry name" value="P-loop_NTPase"/>
</dbReference>
<proteinExistence type="predicted"/>
<reference evidence="5" key="1">
    <citation type="journal article" date="2023" name="Mol. Phylogenet. Evol.">
        <title>Genome-scale phylogeny and comparative genomics of the fungal order Sordariales.</title>
        <authorList>
            <person name="Hensen N."/>
            <person name="Bonometti L."/>
            <person name="Westerberg I."/>
            <person name="Brannstrom I.O."/>
            <person name="Guillou S."/>
            <person name="Cros-Aarteil S."/>
            <person name="Calhoun S."/>
            <person name="Haridas S."/>
            <person name="Kuo A."/>
            <person name="Mondo S."/>
            <person name="Pangilinan J."/>
            <person name="Riley R."/>
            <person name="LaButti K."/>
            <person name="Andreopoulos B."/>
            <person name="Lipzen A."/>
            <person name="Chen C."/>
            <person name="Yan M."/>
            <person name="Daum C."/>
            <person name="Ng V."/>
            <person name="Clum A."/>
            <person name="Steindorff A."/>
            <person name="Ohm R.A."/>
            <person name="Martin F."/>
            <person name="Silar P."/>
            <person name="Natvig D.O."/>
            <person name="Lalanne C."/>
            <person name="Gautier V."/>
            <person name="Ament-Velasquez S.L."/>
            <person name="Kruys A."/>
            <person name="Hutchinson M.I."/>
            <person name="Powell A.J."/>
            <person name="Barry K."/>
            <person name="Miller A.N."/>
            <person name="Grigoriev I.V."/>
            <person name="Debuchy R."/>
            <person name="Gladieux P."/>
            <person name="Hiltunen Thoren M."/>
            <person name="Johannesson H."/>
        </authorList>
    </citation>
    <scope>NUCLEOTIDE SEQUENCE</scope>
    <source>
        <strain evidence="5">CBS 103.79</strain>
    </source>
</reference>
<evidence type="ECO:0000313" key="5">
    <source>
        <dbReference type="EMBL" id="KAK3898201.1"/>
    </source>
</evidence>
<dbReference type="Pfam" id="PF01926">
    <property type="entry name" value="MMR_HSR1"/>
    <property type="match status" value="1"/>
</dbReference>
<feature type="compositionally biased region" description="Basic and acidic residues" evidence="3">
    <location>
        <begin position="382"/>
        <end position="397"/>
    </location>
</feature>
<protein>
    <submittedName>
        <fullName evidence="5">P-loop containing nucleoside triphosphate hydrolase protein</fullName>
    </submittedName>
</protein>
<dbReference type="SUPFAM" id="SSF52540">
    <property type="entry name" value="P-loop containing nucleoside triphosphate hydrolases"/>
    <property type="match status" value="1"/>
</dbReference>
<dbReference type="PANTHER" id="PTHR45782:SF4">
    <property type="entry name" value="MITOCHONDRIAL RIBOSOME-ASSOCIATED GTPASE 1"/>
    <property type="match status" value="1"/>
</dbReference>
<dbReference type="PANTHER" id="PTHR45782">
    <property type="entry name" value="MITOCHONDRIAL RIBOSOME-ASSOCIATED GTPASE 1"/>
    <property type="match status" value="1"/>
</dbReference>
<evidence type="ECO:0000256" key="3">
    <source>
        <dbReference type="SAM" id="MobiDB-lite"/>
    </source>
</evidence>
<dbReference type="AlphaFoldDB" id="A0AAN6MC68"/>
<keyword evidence="1" id="KW-0547">Nucleotide-binding</keyword>
<dbReference type="GO" id="GO:0005525">
    <property type="term" value="F:GTP binding"/>
    <property type="evidence" value="ECO:0007669"/>
    <property type="project" value="UniProtKB-KW"/>
</dbReference>
<dbReference type="InterPro" id="IPR006073">
    <property type="entry name" value="GTP-bd"/>
</dbReference>
<feature type="region of interest" description="Disordered" evidence="3">
    <location>
        <begin position="375"/>
        <end position="406"/>
    </location>
</feature>
<dbReference type="Proteomes" id="UP001303889">
    <property type="component" value="Unassembled WGS sequence"/>
</dbReference>
<dbReference type="GO" id="GO:0032543">
    <property type="term" value="P:mitochondrial translation"/>
    <property type="evidence" value="ECO:0007669"/>
    <property type="project" value="TreeGrafter"/>
</dbReference>
<gene>
    <name evidence="5" type="ORF">C8A05DRAFT_19166</name>
</gene>
<reference evidence="5" key="2">
    <citation type="submission" date="2023-05" db="EMBL/GenBank/DDBJ databases">
        <authorList>
            <consortium name="Lawrence Berkeley National Laboratory"/>
            <person name="Steindorff A."/>
            <person name="Hensen N."/>
            <person name="Bonometti L."/>
            <person name="Westerberg I."/>
            <person name="Brannstrom I.O."/>
            <person name="Guillou S."/>
            <person name="Cros-Aarteil S."/>
            <person name="Calhoun S."/>
            <person name="Haridas S."/>
            <person name="Kuo A."/>
            <person name="Mondo S."/>
            <person name="Pangilinan J."/>
            <person name="Riley R."/>
            <person name="Labutti K."/>
            <person name="Andreopoulos B."/>
            <person name="Lipzen A."/>
            <person name="Chen C."/>
            <person name="Yanf M."/>
            <person name="Daum C."/>
            <person name="Ng V."/>
            <person name="Clum A."/>
            <person name="Ohm R."/>
            <person name="Martin F."/>
            <person name="Silar P."/>
            <person name="Natvig D."/>
            <person name="Lalanne C."/>
            <person name="Gautier V."/>
            <person name="Ament-Velasquez S.L."/>
            <person name="Kruys A."/>
            <person name="Hutchinson M.I."/>
            <person name="Powell A.J."/>
            <person name="Barry K."/>
            <person name="Miller A.N."/>
            <person name="Grigoriev I.V."/>
            <person name="Debuchy R."/>
            <person name="Gladieux P."/>
            <person name="Thoren M.H."/>
            <person name="Johannesson H."/>
        </authorList>
    </citation>
    <scope>NUCLEOTIDE SEQUENCE</scope>
    <source>
        <strain evidence="5">CBS 103.79</strain>
    </source>
</reference>
<evidence type="ECO:0000256" key="1">
    <source>
        <dbReference type="ARBA" id="ARBA00022741"/>
    </source>
</evidence>
<feature type="domain" description="G" evidence="4">
    <location>
        <begin position="178"/>
        <end position="255"/>
    </location>
</feature>
<dbReference type="EMBL" id="MU855981">
    <property type="protein sequence ID" value="KAK3898201.1"/>
    <property type="molecule type" value="Genomic_DNA"/>
</dbReference>
<keyword evidence="2" id="KW-0342">GTP-binding</keyword>
<keyword evidence="6" id="KW-1185">Reference proteome</keyword>
<organism evidence="5 6">
    <name type="scientific">Staphylotrichum tortipilum</name>
    <dbReference type="NCBI Taxonomy" id="2831512"/>
    <lineage>
        <taxon>Eukaryota</taxon>
        <taxon>Fungi</taxon>
        <taxon>Dikarya</taxon>
        <taxon>Ascomycota</taxon>
        <taxon>Pezizomycotina</taxon>
        <taxon>Sordariomycetes</taxon>
        <taxon>Sordariomycetidae</taxon>
        <taxon>Sordariales</taxon>
        <taxon>Chaetomiaceae</taxon>
        <taxon>Staphylotrichum</taxon>
    </lineage>
</organism>
<sequence>MASTPIATAAAAAAKKAVTLTTGRAAFKPRQTFDISPDIPRSFYLGHHHAGLARMRQTLATVGLIIECRDFRVPITSWNPLLEQSLAASNPSERTRIIVYTHRDLGPGGPRARPVPGGGGHISEAAETCLRRFHLNAGHAAEVLFTGAGTTYKGTASALLTVIKRVARARDNLTGLRALVVGMPNAGKSTLLNRLRKEGMQADKAARTGSNPGITRKLSSPVRIVPGEASPEAGTDSSLHGVGEGIFLLDTPGVFVPYVPDPERMLKLALVGCVRDGLLPRETLADYLLFRLNLAGSKGYLRRLQMAAPTNDVREFLDAVARRTGKMAKGGVVNYESAANWAVHEWRTGGFTRMMLDEVTPQALARALEESQVSELSMNQAKKQDKVARKARNEAKRSGILGGGDE</sequence>
<keyword evidence="5" id="KW-0378">Hydrolase</keyword>
<evidence type="ECO:0000259" key="4">
    <source>
        <dbReference type="Pfam" id="PF01926"/>
    </source>
</evidence>
<dbReference type="Gene3D" id="3.40.50.300">
    <property type="entry name" value="P-loop containing nucleotide triphosphate hydrolases"/>
    <property type="match status" value="1"/>
</dbReference>
<name>A0AAN6MC68_9PEZI</name>
<dbReference type="GO" id="GO:0005739">
    <property type="term" value="C:mitochondrion"/>
    <property type="evidence" value="ECO:0007669"/>
    <property type="project" value="TreeGrafter"/>
</dbReference>
<comment type="caution">
    <text evidence="5">The sequence shown here is derived from an EMBL/GenBank/DDBJ whole genome shotgun (WGS) entry which is preliminary data.</text>
</comment>
<dbReference type="GO" id="GO:0003924">
    <property type="term" value="F:GTPase activity"/>
    <property type="evidence" value="ECO:0007669"/>
    <property type="project" value="TreeGrafter"/>
</dbReference>
<dbReference type="InterPro" id="IPR023179">
    <property type="entry name" value="GTP-bd_ortho_bundle_sf"/>
</dbReference>